<comment type="caution">
    <text evidence="2">The sequence shown here is derived from an EMBL/GenBank/DDBJ whole genome shotgun (WGS) entry which is preliminary data.</text>
</comment>
<sequence length="291" mass="32090">MLCKSIRYCLLICITLSSPLMARQWTDAQIGAALYEMKVTRNKAQIVQMIEYGLDGPEGQHLQLYLWEKLAEAGPHELTDSFARLVLEDVASPKLMKFGALGYLAYAPQEWMKPYATAALQSAEAEVKCGGFFLAGILGMAEHATANKQFLLTYNGRFSEYALIALAFTKTMNEMYQAFKASADDEALVTAMAVAKYWGMSEEQKLQNGGAYIKSGDLELAAIVLWHALTNARGDWLKSWHLLDTFATESQGAVVQYIEPGVGEMINMLGFEVTAQANGSLTVGQIDRTKP</sequence>
<organism evidence="2 3">
    <name type="scientific">Permianibacter aggregans</name>
    <dbReference type="NCBI Taxonomy" id="1510150"/>
    <lineage>
        <taxon>Bacteria</taxon>
        <taxon>Pseudomonadati</taxon>
        <taxon>Pseudomonadota</taxon>
        <taxon>Gammaproteobacteria</taxon>
        <taxon>Pseudomonadales</taxon>
        <taxon>Pseudomonadaceae</taxon>
        <taxon>Permianibacter</taxon>
    </lineage>
</organism>
<gene>
    <name evidence="2" type="ORF">EV696_1404</name>
</gene>
<evidence type="ECO:0008006" key="4">
    <source>
        <dbReference type="Google" id="ProtNLM"/>
    </source>
</evidence>
<dbReference type="EMBL" id="SNYM01000040">
    <property type="protein sequence ID" value="TDQ41422.1"/>
    <property type="molecule type" value="Genomic_DNA"/>
</dbReference>
<feature type="chain" id="PRO_5020759308" description="Sel1 repeat family protein" evidence="1">
    <location>
        <begin position="23"/>
        <end position="291"/>
    </location>
</feature>
<protein>
    <recommendedName>
        <fullName evidence="4">Sel1 repeat family protein</fullName>
    </recommendedName>
</protein>
<reference evidence="2 3" key="1">
    <citation type="submission" date="2019-03" db="EMBL/GenBank/DDBJ databases">
        <title>Genomic Encyclopedia of Type Strains, Phase IV (KMG-IV): sequencing the most valuable type-strain genomes for metagenomic binning, comparative biology and taxonomic classification.</title>
        <authorList>
            <person name="Goeker M."/>
        </authorList>
    </citation>
    <scope>NUCLEOTIDE SEQUENCE [LARGE SCALE GENOMIC DNA]</scope>
    <source>
        <strain evidence="2 3">DSM 103792</strain>
    </source>
</reference>
<accession>A0A4R6U6Y4</accession>
<name>A0A4R6U6Y4_9GAMM</name>
<evidence type="ECO:0000256" key="1">
    <source>
        <dbReference type="SAM" id="SignalP"/>
    </source>
</evidence>
<keyword evidence="3" id="KW-1185">Reference proteome</keyword>
<dbReference type="AlphaFoldDB" id="A0A4R6U6Y4"/>
<dbReference type="Proteomes" id="UP000295375">
    <property type="component" value="Unassembled WGS sequence"/>
</dbReference>
<evidence type="ECO:0000313" key="3">
    <source>
        <dbReference type="Proteomes" id="UP000295375"/>
    </source>
</evidence>
<proteinExistence type="predicted"/>
<evidence type="ECO:0000313" key="2">
    <source>
        <dbReference type="EMBL" id="TDQ41422.1"/>
    </source>
</evidence>
<keyword evidence="1" id="KW-0732">Signal</keyword>
<feature type="signal peptide" evidence="1">
    <location>
        <begin position="1"/>
        <end position="22"/>
    </location>
</feature>